<dbReference type="GO" id="GO:0003729">
    <property type="term" value="F:mRNA binding"/>
    <property type="evidence" value="ECO:0007669"/>
    <property type="project" value="TreeGrafter"/>
</dbReference>
<feature type="region of interest" description="Disordered" evidence="6">
    <location>
        <begin position="51"/>
        <end position="76"/>
    </location>
</feature>
<dbReference type="Pfam" id="PF00076">
    <property type="entry name" value="RRM_1"/>
    <property type="match status" value="1"/>
</dbReference>
<dbReference type="InterPro" id="IPR012677">
    <property type="entry name" value="Nucleotide-bd_a/b_plait_sf"/>
</dbReference>
<evidence type="ECO:0000256" key="1">
    <source>
        <dbReference type="ARBA" id="ARBA00004123"/>
    </source>
</evidence>
<dbReference type="GO" id="GO:0030619">
    <property type="term" value="F:U1 snRNA binding"/>
    <property type="evidence" value="ECO:0007669"/>
    <property type="project" value="TreeGrafter"/>
</dbReference>
<feature type="region of interest" description="Disordered" evidence="6">
    <location>
        <begin position="193"/>
        <end position="369"/>
    </location>
</feature>
<feature type="compositionally biased region" description="Gly residues" evidence="6">
    <location>
        <begin position="287"/>
        <end position="303"/>
    </location>
</feature>
<keyword evidence="3" id="KW-0539">Nucleus</keyword>
<dbReference type="OrthoDB" id="4207594at2759"/>
<reference evidence="8 9" key="1">
    <citation type="journal article" date="2018" name="Front. Microbiol.">
        <title>Genome-Wide Analysis of Corynespora cassiicola Leaf Fall Disease Putative Effectors.</title>
        <authorList>
            <person name="Lopez D."/>
            <person name="Ribeiro S."/>
            <person name="Label P."/>
            <person name="Fumanal B."/>
            <person name="Venisse J.S."/>
            <person name="Kohler A."/>
            <person name="de Oliveira R.R."/>
            <person name="Labutti K."/>
            <person name="Lipzen A."/>
            <person name="Lail K."/>
            <person name="Bauer D."/>
            <person name="Ohm R.A."/>
            <person name="Barry K.W."/>
            <person name="Spatafora J."/>
            <person name="Grigoriev I.V."/>
            <person name="Martin F.M."/>
            <person name="Pujade-Renaud V."/>
        </authorList>
    </citation>
    <scope>NUCLEOTIDE SEQUENCE [LARGE SCALE GENOMIC DNA]</scope>
    <source>
        <strain evidence="8 9">Philippines</strain>
    </source>
</reference>
<dbReference type="InterPro" id="IPR022023">
    <property type="entry name" value="U1snRNP70_N"/>
</dbReference>
<comment type="subcellular location">
    <subcellularLocation>
        <location evidence="1">Nucleus</location>
    </subcellularLocation>
</comment>
<organism evidence="8 9">
    <name type="scientific">Corynespora cassiicola Philippines</name>
    <dbReference type="NCBI Taxonomy" id="1448308"/>
    <lineage>
        <taxon>Eukaryota</taxon>
        <taxon>Fungi</taxon>
        <taxon>Dikarya</taxon>
        <taxon>Ascomycota</taxon>
        <taxon>Pezizomycotina</taxon>
        <taxon>Dothideomycetes</taxon>
        <taxon>Pleosporomycetidae</taxon>
        <taxon>Pleosporales</taxon>
        <taxon>Corynesporascaceae</taxon>
        <taxon>Corynespora</taxon>
    </lineage>
</organism>
<keyword evidence="2 5" id="KW-0694">RNA-binding</keyword>
<keyword evidence="4" id="KW-0687">Ribonucleoprotein</keyword>
<feature type="compositionally biased region" description="Basic and acidic residues" evidence="6">
    <location>
        <begin position="63"/>
        <end position="76"/>
    </location>
</feature>
<dbReference type="Proteomes" id="UP000240883">
    <property type="component" value="Unassembled WGS sequence"/>
</dbReference>
<evidence type="ECO:0000313" key="9">
    <source>
        <dbReference type="Proteomes" id="UP000240883"/>
    </source>
</evidence>
<dbReference type="STRING" id="1448308.A0A2T2NM80"/>
<dbReference type="GO" id="GO:0071004">
    <property type="term" value="C:U2-type prespliceosome"/>
    <property type="evidence" value="ECO:0007669"/>
    <property type="project" value="TreeGrafter"/>
</dbReference>
<evidence type="ECO:0000313" key="8">
    <source>
        <dbReference type="EMBL" id="PSN66542.1"/>
    </source>
</evidence>
<evidence type="ECO:0000256" key="2">
    <source>
        <dbReference type="ARBA" id="ARBA00022884"/>
    </source>
</evidence>
<evidence type="ECO:0000259" key="7">
    <source>
        <dbReference type="PROSITE" id="PS50102"/>
    </source>
</evidence>
<name>A0A2T2NM80_CORCC</name>
<evidence type="ECO:0000256" key="3">
    <source>
        <dbReference type="ARBA" id="ARBA00023242"/>
    </source>
</evidence>
<evidence type="ECO:0000256" key="4">
    <source>
        <dbReference type="ARBA" id="ARBA00023274"/>
    </source>
</evidence>
<feature type="compositionally biased region" description="Gly residues" evidence="6">
    <location>
        <begin position="217"/>
        <end position="272"/>
    </location>
</feature>
<feature type="domain" description="RRM" evidence="7">
    <location>
        <begin position="102"/>
        <end position="187"/>
    </location>
</feature>
<sequence>MTDKLPPNLLSLFAPRPPLRWMEPIDHPPERRHTAKISGIGQYMKDLKEYKDNDGYVPTDSWQQKRDRKKLEKKEKQERLLTEGIKDYKPNDDPKVQGDAFKTLFVSRLAYNVTSEDLEREFGRYGPIERIRIVEDVTAPPDAPPKKRKRGYAFIVYEREKNMREAFKVTDKMPIKGRPVCVDVERGRTVTGWRPRRFGGGLGGRGYTKAPPPRPVGPGGFGPPSGPGGFGGRGGFGGGFGGRGGRGGFGGDRGGFRGGFGGRGGGRGGIGYQGDSYGPPDGAPSGPRGGRSGGFDRGYGGGGRHGDDRRGAGSSGANNEPLGSRDRYRDRDRDRDGGYGGRDDSYGGSRKRAYDGDSYDDRGSSRRRY</sequence>
<dbReference type="Pfam" id="PF12220">
    <property type="entry name" value="U1snRNP70_N"/>
    <property type="match status" value="1"/>
</dbReference>
<proteinExistence type="predicted"/>
<dbReference type="GO" id="GO:0071011">
    <property type="term" value="C:precatalytic spliceosome"/>
    <property type="evidence" value="ECO:0007669"/>
    <property type="project" value="TreeGrafter"/>
</dbReference>
<dbReference type="PROSITE" id="PS50102">
    <property type="entry name" value="RRM"/>
    <property type="match status" value="1"/>
</dbReference>
<dbReference type="PANTHER" id="PTHR13952">
    <property type="entry name" value="U1 SMALL NUCLEAR RIBONUCLEOPROTEIN 70 KD"/>
    <property type="match status" value="1"/>
</dbReference>
<feature type="compositionally biased region" description="Basic and acidic residues" evidence="6">
    <location>
        <begin position="323"/>
        <end position="345"/>
    </location>
</feature>
<dbReference type="Gene3D" id="3.30.70.330">
    <property type="match status" value="1"/>
</dbReference>
<dbReference type="GO" id="GO:0000398">
    <property type="term" value="P:mRNA splicing, via spliceosome"/>
    <property type="evidence" value="ECO:0007669"/>
    <property type="project" value="TreeGrafter"/>
</dbReference>
<accession>A0A2T2NM80</accession>
<evidence type="ECO:0000256" key="5">
    <source>
        <dbReference type="PROSITE-ProRule" id="PRU00176"/>
    </source>
</evidence>
<dbReference type="InterPro" id="IPR035979">
    <property type="entry name" value="RBD_domain_sf"/>
</dbReference>
<dbReference type="GO" id="GO:0005685">
    <property type="term" value="C:U1 snRNP"/>
    <property type="evidence" value="ECO:0007669"/>
    <property type="project" value="TreeGrafter"/>
</dbReference>
<evidence type="ECO:0000256" key="6">
    <source>
        <dbReference type="SAM" id="MobiDB-lite"/>
    </source>
</evidence>
<dbReference type="InterPro" id="IPR000504">
    <property type="entry name" value="RRM_dom"/>
</dbReference>
<dbReference type="AlphaFoldDB" id="A0A2T2NM80"/>
<dbReference type="InterPro" id="IPR051183">
    <property type="entry name" value="U1_U11-U12_snRNP_70-35kDa"/>
</dbReference>
<dbReference type="EMBL" id="KZ678136">
    <property type="protein sequence ID" value="PSN66542.1"/>
    <property type="molecule type" value="Genomic_DNA"/>
</dbReference>
<feature type="compositionally biased region" description="Basic and acidic residues" evidence="6">
    <location>
        <begin position="352"/>
        <end position="369"/>
    </location>
</feature>
<dbReference type="SMART" id="SM00360">
    <property type="entry name" value="RRM"/>
    <property type="match status" value="1"/>
</dbReference>
<dbReference type="FunFam" id="3.30.70.330:FF:000298">
    <property type="entry name" value="U1 small nuclear ribonucleoprotein 70 kDa"/>
    <property type="match status" value="1"/>
</dbReference>
<gene>
    <name evidence="8" type="ORF">BS50DRAFT_494958</name>
</gene>
<keyword evidence="9" id="KW-1185">Reference proteome</keyword>
<protein>
    <submittedName>
        <fullName evidence="8">RNA-binding domain-containing protein</fullName>
    </submittedName>
</protein>
<dbReference type="PANTHER" id="PTHR13952:SF5">
    <property type="entry name" value="U1 SMALL NUCLEAR RIBONUCLEOPROTEIN 70 KDA"/>
    <property type="match status" value="1"/>
</dbReference>
<dbReference type="SUPFAM" id="SSF54928">
    <property type="entry name" value="RNA-binding domain, RBD"/>
    <property type="match status" value="1"/>
</dbReference>